<accession>A0AAD5XDF8</accession>
<organism evidence="1 2">
    <name type="scientific">Physocladia obscura</name>
    <dbReference type="NCBI Taxonomy" id="109957"/>
    <lineage>
        <taxon>Eukaryota</taxon>
        <taxon>Fungi</taxon>
        <taxon>Fungi incertae sedis</taxon>
        <taxon>Chytridiomycota</taxon>
        <taxon>Chytridiomycota incertae sedis</taxon>
        <taxon>Chytridiomycetes</taxon>
        <taxon>Chytridiales</taxon>
        <taxon>Chytriomycetaceae</taxon>
        <taxon>Physocladia</taxon>
    </lineage>
</organism>
<dbReference type="InterPro" id="IPR052523">
    <property type="entry name" value="Trichothecene_AcTrans"/>
</dbReference>
<dbReference type="PANTHER" id="PTHR42791:SF1">
    <property type="entry name" value="N-ACETYLTRANSFERASE DOMAIN-CONTAINING PROTEIN"/>
    <property type="match status" value="1"/>
</dbReference>
<proteinExistence type="predicted"/>
<keyword evidence="2" id="KW-1185">Reference proteome</keyword>
<sequence length="256" mass="27594">MASNTSEGITAATTATTTATATTAITAAIESAKTRPNLSVRAAVNVPAETDAIIDTFATAFMRDPLSKFVNPDPVVRKKALTGMFKFQTSQPDIWIDVAESTNTGAIHGAAIWSVKTLSEQAPKQEEGKSDTKTETIELAITANSQQEQEVKKQEEQRPKPREDIAKFFNIVEAAGPPKPYTYLAFLGSAEAGSGAGTALLKNGFARLAKGTQLVLWTQTAENATYYEKFGFSLYSRVLPEEAGIPVGAWWMIKII</sequence>
<gene>
    <name evidence="1" type="ORF">HK100_003032</name>
</gene>
<dbReference type="InterPro" id="IPR016181">
    <property type="entry name" value="Acyl_CoA_acyltransferase"/>
</dbReference>
<evidence type="ECO:0000313" key="1">
    <source>
        <dbReference type="EMBL" id="KAJ3110446.1"/>
    </source>
</evidence>
<protein>
    <recommendedName>
        <fullName evidence="3">N-acetyltransferase domain-containing protein</fullName>
    </recommendedName>
</protein>
<dbReference type="Gene3D" id="3.40.630.30">
    <property type="match status" value="1"/>
</dbReference>
<evidence type="ECO:0008006" key="3">
    <source>
        <dbReference type="Google" id="ProtNLM"/>
    </source>
</evidence>
<name>A0AAD5XDF8_9FUNG</name>
<dbReference type="Proteomes" id="UP001211907">
    <property type="component" value="Unassembled WGS sequence"/>
</dbReference>
<comment type="caution">
    <text evidence="1">The sequence shown here is derived from an EMBL/GenBank/DDBJ whole genome shotgun (WGS) entry which is preliminary data.</text>
</comment>
<dbReference type="AlphaFoldDB" id="A0AAD5XDF8"/>
<dbReference type="PANTHER" id="PTHR42791">
    <property type="entry name" value="GNAT FAMILY ACETYLTRANSFERASE"/>
    <property type="match status" value="1"/>
</dbReference>
<reference evidence="1" key="1">
    <citation type="submission" date="2020-05" db="EMBL/GenBank/DDBJ databases">
        <title>Phylogenomic resolution of chytrid fungi.</title>
        <authorList>
            <person name="Stajich J.E."/>
            <person name="Amses K."/>
            <person name="Simmons R."/>
            <person name="Seto K."/>
            <person name="Myers J."/>
            <person name="Bonds A."/>
            <person name="Quandt C.A."/>
            <person name="Barry K."/>
            <person name="Liu P."/>
            <person name="Grigoriev I."/>
            <person name="Longcore J.E."/>
            <person name="James T.Y."/>
        </authorList>
    </citation>
    <scope>NUCLEOTIDE SEQUENCE</scope>
    <source>
        <strain evidence="1">JEL0513</strain>
    </source>
</reference>
<dbReference type="SUPFAM" id="SSF55729">
    <property type="entry name" value="Acyl-CoA N-acyltransferases (Nat)"/>
    <property type="match status" value="1"/>
</dbReference>
<evidence type="ECO:0000313" key="2">
    <source>
        <dbReference type="Proteomes" id="UP001211907"/>
    </source>
</evidence>
<dbReference type="EMBL" id="JADGJH010001728">
    <property type="protein sequence ID" value="KAJ3110446.1"/>
    <property type="molecule type" value="Genomic_DNA"/>
</dbReference>